<sequence length="39" mass="4598">MNNMPFSLPARQCVSVNIARKNQVLRGFYLHLIFIFINM</sequence>
<comment type="caution">
    <text evidence="1">The sequence shown here is derived from an EMBL/GenBank/DDBJ whole genome shotgun (WGS) entry which is preliminary data.</text>
</comment>
<dbReference type="Proteomes" id="UP000005336">
    <property type="component" value="Unassembled WGS sequence"/>
</dbReference>
<reference evidence="1 2" key="1">
    <citation type="submission" date="2011-06" db="EMBL/GenBank/DDBJ databases">
        <authorList>
            <person name="Muzny D."/>
            <person name="Qin X."/>
            <person name="Deng J."/>
            <person name="Jiang H."/>
            <person name="Liu Y."/>
            <person name="Qu J."/>
            <person name="Song X.-Z."/>
            <person name="Zhang L."/>
            <person name="Thornton R."/>
            <person name="Coyle M."/>
            <person name="Francisco L."/>
            <person name="Jackson L."/>
            <person name="Javaid M."/>
            <person name="Korchina V."/>
            <person name="Kovar C."/>
            <person name="Mata R."/>
            <person name="Mathew T."/>
            <person name="Ngo R."/>
            <person name="Nguyen L."/>
            <person name="Nguyen N."/>
            <person name="Okwuonu G."/>
            <person name="Ongeri F."/>
            <person name="Pham C."/>
            <person name="Simmons D."/>
            <person name="Wilczek-Boney K."/>
            <person name="Hale W."/>
            <person name="Jakkamsetti A."/>
            <person name="Pham P."/>
            <person name="Ruth R."/>
            <person name="San Lucas F."/>
            <person name="Warren J."/>
            <person name="Zhang J."/>
            <person name="Zhao Z."/>
            <person name="Zhou C."/>
            <person name="Zhu D."/>
            <person name="Lee S."/>
            <person name="Bess C."/>
            <person name="Blankenburg K."/>
            <person name="Forbes L."/>
            <person name="Fu Q."/>
            <person name="Gubbala S."/>
            <person name="Hirani K."/>
            <person name="Jayaseelan J.C."/>
            <person name="Lara F."/>
            <person name="Munidasa M."/>
            <person name="Palculict T."/>
            <person name="Patil S."/>
            <person name="Pu L.-L."/>
            <person name="Saada N."/>
            <person name="Tang L."/>
            <person name="Weissenberger G."/>
            <person name="Zhu Y."/>
            <person name="Hemphill L."/>
            <person name="Shang Y."/>
            <person name="Youmans B."/>
            <person name="Ayvaz T."/>
            <person name="Ross M."/>
            <person name="Santibanez J."/>
            <person name="Aqrawi P."/>
            <person name="Gross S."/>
            <person name="Joshi V."/>
            <person name="Fowler G."/>
            <person name="Nazareth L."/>
            <person name="Reid J."/>
            <person name="Worley K."/>
            <person name="Petrosino J."/>
            <person name="Highlander S."/>
            <person name="Gibbs R."/>
        </authorList>
    </citation>
    <scope>NUCLEOTIDE SEQUENCE [LARGE SCALE GENOMIC DNA]</scope>
    <source>
        <strain evidence="1 2">9715</strain>
    </source>
</reference>
<evidence type="ECO:0000313" key="1">
    <source>
        <dbReference type="EMBL" id="EGZ48574.1"/>
    </source>
</evidence>
<organism evidence="1 2">
    <name type="scientific">Neisseria wadsworthii 9715</name>
    <dbReference type="NCBI Taxonomy" id="1030841"/>
    <lineage>
        <taxon>Bacteria</taxon>
        <taxon>Pseudomonadati</taxon>
        <taxon>Pseudomonadota</taxon>
        <taxon>Betaproteobacteria</taxon>
        <taxon>Neisseriales</taxon>
        <taxon>Neisseriaceae</taxon>
        <taxon>Neisseria</taxon>
    </lineage>
</organism>
<evidence type="ECO:0000313" key="2">
    <source>
        <dbReference type="Proteomes" id="UP000005336"/>
    </source>
</evidence>
<dbReference type="AlphaFoldDB" id="G4CP60"/>
<name>G4CP60_9NEIS</name>
<accession>G4CP60</accession>
<dbReference type="PATRIC" id="fig|1030841.3.peg.852"/>
<protein>
    <submittedName>
        <fullName evidence="1">Uncharacterized protein</fullName>
    </submittedName>
</protein>
<keyword evidence="2" id="KW-1185">Reference proteome</keyword>
<dbReference type="EMBL" id="AGAZ01000033">
    <property type="protein sequence ID" value="EGZ48574.1"/>
    <property type="molecule type" value="Genomic_DNA"/>
</dbReference>
<dbReference type="HOGENOM" id="CLU_3313394_0_0_4"/>
<gene>
    <name evidence="1" type="ORF">HMPREF9370_0869</name>
</gene>
<proteinExistence type="predicted"/>